<feature type="region of interest" description="Disordered" evidence="15">
    <location>
        <begin position="97"/>
        <end position="152"/>
    </location>
</feature>
<evidence type="ECO:0000256" key="6">
    <source>
        <dbReference type="ARBA" id="ARBA00022792"/>
    </source>
</evidence>
<evidence type="ECO:0000256" key="13">
    <source>
        <dbReference type="RuleBase" id="RU364128"/>
    </source>
</evidence>
<dbReference type="VEuPathDB" id="FungiDB:AO090010000477"/>
<feature type="compositionally biased region" description="Polar residues" evidence="15">
    <location>
        <begin position="286"/>
        <end position="296"/>
    </location>
</feature>
<dbReference type="InterPro" id="IPR000612">
    <property type="entry name" value="PMP3"/>
</dbReference>
<comment type="subunit">
    <text evidence="4 13">Homooligomer.</text>
</comment>
<feature type="compositionally biased region" description="Low complexity" evidence="15">
    <location>
        <begin position="103"/>
        <end position="123"/>
    </location>
</feature>
<keyword evidence="9 14" id="KW-0175">Coiled coil</keyword>
<evidence type="ECO:0000256" key="7">
    <source>
        <dbReference type="ARBA" id="ARBA00022946"/>
    </source>
</evidence>
<accession>A0A1S9DF34</accession>
<name>A0A1S9DF34_ASPOZ</name>
<gene>
    <name evidence="16" type="ORF">OAory_01041500</name>
</gene>
<comment type="caution">
    <text evidence="13">Lacks conserved residue(s) required for the propagation of feature annotation.</text>
</comment>
<feature type="compositionally biased region" description="Basic and acidic residues" evidence="15">
    <location>
        <begin position="274"/>
        <end position="284"/>
    </location>
</feature>
<dbReference type="PANTHER" id="PTHR31961:SF3">
    <property type="entry name" value="SENSITIVE TO HIGH EXPRESSION PROTEIN 9, MITOCHONDRIAL"/>
    <property type="match status" value="1"/>
</dbReference>
<keyword evidence="6 13" id="KW-0999">Mitochondrion inner membrane</keyword>
<dbReference type="PANTHER" id="PTHR31961">
    <property type="entry name" value="SENSITIVE TO HIGH EXPRESSION PROTEIN 9, MITOCHONDRIAL"/>
    <property type="match status" value="1"/>
</dbReference>
<feature type="region of interest" description="Disordered" evidence="15">
    <location>
        <begin position="274"/>
        <end position="344"/>
    </location>
</feature>
<feature type="transmembrane region" description="Helical" evidence="13">
    <location>
        <begin position="6"/>
        <end position="26"/>
    </location>
</feature>
<feature type="transmembrane region" description="Helical" evidence="13">
    <location>
        <begin position="661"/>
        <end position="680"/>
    </location>
</feature>
<dbReference type="Proteomes" id="UP000190312">
    <property type="component" value="Unassembled WGS sequence"/>
</dbReference>
<evidence type="ECO:0000256" key="9">
    <source>
        <dbReference type="ARBA" id="ARBA00023054"/>
    </source>
</evidence>
<evidence type="ECO:0000313" key="16">
    <source>
        <dbReference type="EMBL" id="OOO07650.1"/>
    </source>
</evidence>
<feature type="region of interest" description="Disordered" evidence="15">
    <location>
        <begin position="568"/>
        <end position="614"/>
    </location>
</feature>
<dbReference type="GO" id="GO:0007007">
    <property type="term" value="P:inner mitochondrial membrane organization"/>
    <property type="evidence" value="ECO:0007669"/>
    <property type="project" value="TreeGrafter"/>
</dbReference>
<dbReference type="InterPro" id="IPR008839">
    <property type="entry name" value="MDM33_fungi"/>
</dbReference>
<dbReference type="GO" id="GO:0005743">
    <property type="term" value="C:mitochondrial inner membrane"/>
    <property type="evidence" value="ECO:0007669"/>
    <property type="project" value="UniProtKB-SubCell"/>
</dbReference>
<evidence type="ECO:0000256" key="12">
    <source>
        <dbReference type="ARBA" id="ARBA00024807"/>
    </source>
</evidence>
<sequence>MCGSDIFLAILAIFFPPVSVWIKVGICTADSIINLALCCLGYVPGLLHAWYIILKYPEQDPDDPYYEPVPGNAHRRDVENGHVTYYYVSHQQIQHPSQRGYGTVAPTTATPPLQQQSQSTPKPQNEPAAGSSGDQTQGDSRPPPTYAEAVKGDHKMVVQKSLIVTLIRNPKKTAGDSIPPTFPPFLRHPLPNQPYNPLDCNSTKEPVSGQVLVALQTGHAVHAIAAQAVPPINRHLYKNLSSAPITSSFRRWPEASSCWFRSTATVFKKLKDGKTAEKPADKDQPATGSSEGSSTIYLGAGSLEPPPSAKEGNVAEQVQQQEAKDDVKTQETESKGLPSYLENRRSQVSKQFTTMMDNLQSNIFVAGQRLNDLTGYSSIEALKKDIHTQEERLRAARLRVREAKDAYAAAINNRSTSQREVNELLQRKHAWSASDLERFTHLYRNDHTNEVAENEAQEALSAAERESEEAAAQLNKSILSRYHEEQVWSDKIRRMSTWGTWGLMGVNVLLFLIFQIAVEPWRRKRLVKGFEEKVIEAIEKEKAMHHVEILAPVNAAQEIPAAPSADSSAPVVAAAPSPAAEETASNAISTEVLDVPDSATPAPDTTTTPNSQNSLNDLLESAKLQLSRFPPPTSVESWRQYISDLFSDRNLVITQRDLSSLALQSAAAGAAIMGLVIALIRPR</sequence>
<feature type="transmembrane region" description="Helical" evidence="13">
    <location>
        <begin position="33"/>
        <end position="53"/>
    </location>
</feature>
<feature type="compositionally biased region" description="Basic and acidic residues" evidence="15">
    <location>
        <begin position="322"/>
        <end position="334"/>
    </location>
</feature>
<keyword evidence="10 13" id="KW-0496">Mitochondrion</keyword>
<feature type="transmembrane region" description="Helical" evidence="13">
    <location>
        <begin position="498"/>
        <end position="518"/>
    </location>
</feature>
<organism evidence="16 17">
    <name type="scientific">Aspergillus oryzae</name>
    <name type="common">Yellow koji mold</name>
    <dbReference type="NCBI Taxonomy" id="5062"/>
    <lineage>
        <taxon>Eukaryota</taxon>
        <taxon>Fungi</taxon>
        <taxon>Dikarya</taxon>
        <taxon>Ascomycota</taxon>
        <taxon>Pezizomycotina</taxon>
        <taxon>Eurotiomycetes</taxon>
        <taxon>Eurotiomycetidae</taxon>
        <taxon>Eurotiales</taxon>
        <taxon>Aspergillaceae</taxon>
        <taxon>Aspergillus</taxon>
        <taxon>Aspergillus subgen. Circumdati</taxon>
    </lineage>
</organism>
<dbReference type="EMBL" id="MKZY01000006">
    <property type="protein sequence ID" value="OOO07650.1"/>
    <property type="molecule type" value="Genomic_DNA"/>
</dbReference>
<feature type="compositionally biased region" description="Low complexity" evidence="15">
    <location>
        <begin position="568"/>
        <end position="587"/>
    </location>
</feature>
<evidence type="ECO:0000256" key="1">
    <source>
        <dbReference type="ARBA" id="ARBA00004448"/>
    </source>
</evidence>
<feature type="coiled-coil region" evidence="14">
    <location>
        <begin position="379"/>
        <end position="413"/>
    </location>
</feature>
<evidence type="ECO:0000256" key="11">
    <source>
        <dbReference type="ARBA" id="ARBA00023136"/>
    </source>
</evidence>
<dbReference type="eggNOG" id="ENOG502QQ1E">
    <property type="taxonomic scope" value="Eukaryota"/>
</dbReference>
<comment type="similarity">
    <text evidence="3">Belongs to the UPF0057 (PMP3) family.</text>
</comment>
<comment type="subcellular location">
    <subcellularLocation>
        <location evidence="1 13">Mitochondrion inner membrane</location>
        <topology evidence="1 13">Multi-pass membrane protein</topology>
    </subcellularLocation>
</comment>
<keyword evidence="5 13" id="KW-0812">Transmembrane</keyword>
<evidence type="ECO:0000256" key="2">
    <source>
        <dbReference type="ARBA" id="ARBA00007472"/>
    </source>
</evidence>
<feature type="compositionally biased region" description="Low complexity" evidence="15">
    <location>
        <begin position="596"/>
        <end position="609"/>
    </location>
</feature>
<evidence type="ECO:0000256" key="10">
    <source>
        <dbReference type="ARBA" id="ARBA00023128"/>
    </source>
</evidence>
<dbReference type="AlphaFoldDB" id="A0A1S9DF34"/>
<dbReference type="Pfam" id="PF05546">
    <property type="entry name" value="She9_MDM33"/>
    <property type="match status" value="1"/>
</dbReference>
<protein>
    <recommendedName>
        <fullName evidence="13">Sensitive to high expression protein 9, mitochondrial</fullName>
    </recommendedName>
</protein>
<evidence type="ECO:0000256" key="8">
    <source>
        <dbReference type="ARBA" id="ARBA00022989"/>
    </source>
</evidence>
<comment type="similarity">
    <text evidence="2 13">Belongs to the SHE9 family.</text>
</comment>
<proteinExistence type="inferred from homology"/>
<evidence type="ECO:0000313" key="17">
    <source>
        <dbReference type="Proteomes" id="UP000190312"/>
    </source>
</evidence>
<reference evidence="16 17" key="1">
    <citation type="submission" date="2016-10" db="EMBL/GenBank/DDBJ databases">
        <title>Genome sequencing of Aspergillus oryzae BCC7051.</title>
        <authorList>
            <person name="Thammarongtham C."/>
            <person name="Vorapreeda T."/>
            <person name="Nookaew I."/>
            <person name="Srisuk T."/>
            <person name="Land M."/>
            <person name="Jeennor S."/>
            <person name="Laoteng K."/>
        </authorList>
    </citation>
    <scope>NUCLEOTIDE SEQUENCE [LARGE SCALE GENOMIC DNA]</scope>
    <source>
        <strain evidence="16 17">BCC7051</strain>
    </source>
</reference>
<dbReference type="OrthoDB" id="5595506at2759"/>
<comment type="caution">
    <text evidence="16">The sequence shown here is derived from an EMBL/GenBank/DDBJ whole genome shotgun (WGS) entry which is preliminary data.</text>
</comment>
<dbReference type="VEuPathDB" id="FungiDB:AO090010000476"/>
<keyword evidence="11 13" id="KW-0472">Membrane</keyword>
<evidence type="ECO:0000256" key="5">
    <source>
        <dbReference type="ARBA" id="ARBA00022692"/>
    </source>
</evidence>
<comment type="function">
    <text evidence="12">Required for the maintenance of the structure of the mitochondrial inner membrane. Involved in mitochondrial morphology. Causes growth arrest when highly overexpressed.</text>
</comment>
<evidence type="ECO:0000256" key="3">
    <source>
        <dbReference type="ARBA" id="ARBA00009530"/>
    </source>
</evidence>
<evidence type="ECO:0000256" key="15">
    <source>
        <dbReference type="SAM" id="MobiDB-lite"/>
    </source>
</evidence>
<dbReference type="Pfam" id="PF01679">
    <property type="entry name" value="Pmp3"/>
    <property type="match status" value="1"/>
</dbReference>
<evidence type="ECO:0000256" key="14">
    <source>
        <dbReference type="SAM" id="Coils"/>
    </source>
</evidence>
<keyword evidence="7 13" id="KW-0809">Transit peptide</keyword>
<evidence type="ECO:0000256" key="4">
    <source>
        <dbReference type="ARBA" id="ARBA00011182"/>
    </source>
</evidence>
<keyword evidence="8 13" id="KW-1133">Transmembrane helix</keyword>